<dbReference type="GO" id="GO:0020037">
    <property type="term" value="F:heme binding"/>
    <property type="evidence" value="ECO:0007669"/>
    <property type="project" value="TreeGrafter"/>
</dbReference>
<dbReference type="PANTHER" id="PTHR30485">
    <property type="entry name" value="NI/FE-HYDROGENASE 1 B-TYPE CYTOCHROME SUBUNIT"/>
    <property type="match status" value="1"/>
</dbReference>
<comment type="caution">
    <text evidence="14">The sequence shown here is derived from an EMBL/GenBank/DDBJ whole genome shotgun (WGS) entry which is preliminary data.</text>
</comment>
<sequence>MNSTTATAPIPATAEAGPVHPLWMRISHWLNALAVVILVTSGWRIYDASPFFPFTIPTVVTLGGWLGGALQWHFAAMWLLVANGLVYLFMNIATGRLATKFFPLTPRGVLHDALAALKGRLSHADPRHYNSVQKLAYLFVMLDLIVIVLSGLVLWKSVQFPVLRELMGGYESARRVHFFGMAAIVAFVVVHLVMVALVPRTLLTMIRGRAAKAR</sequence>
<dbReference type="Gene3D" id="1.20.950.20">
    <property type="entry name" value="Transmembrane di-heme cytochromes, Chain C"/>
    <property type="match status" value="1"/>
</dbReference>
<dbReference type="InterPro" id="IPR011577">
    <property type="entry name" value="Cyt_b561_bac/Ni-Hgenase"/>
</dbReference>
<dbReference type="PANTHER" id="PTHR30485:SF1">
    <property type="entry name" value="CYTOCHROME YDHU-RELATED"/>
    <property type="match status" value="1"/>
</dbReference>
<keyword evidence="10" id="KW-0408">Iron</keyword>
<name>A0A433ME52_9BURK</name>
<evidence type="ECO:0000256" key="7">
    <source>
        <dbReference type="ARBA" id="ARBA00022723"/>
    </source>
</evidence>
<evidence type="ECO:0000256" key="12">
    <source>
        <dbReference type="SAM" id="Phobius"/>
    </source>
</evidence>
<feature type="transmembrane region" description="Helical" evidence="12">
    <location>
        <begin position="178"/>
        <end position="199"/>
    </location>
</feature>
<dbReference type="GO" id="GO:0009055">
    <property type="term" value="F:electron transfer activity"/>
    <property type="evidence" value="ECO:0007669"/>
    <property type="project" value="InterPro"/>
</dbReference>
<organism evidence="14 15">
    <name type="scientific">Variovorax guangxiensis</name>
    <dbReference type="NCBI Taxonomy" id="1775474"/>
    <lineage>
        <taxon>Bacteria</taxon>
        <taxon>Pseudomonadati</taxon>
        <taxon>Pseudomonadota</taxon>
        <taxon>Betaproteobacteria</taxon>
        <taxon>Burkholderiales</taxon>
        <taxon>Comamonadaceae</taxon>
        <taxon>Variovorax</taxon>
    </lineage>
</organism>
<keyword evidence="9 12" id="KW-1133">Transmembrane helix</keyword>
<keyword evidence="5" id="KW-0349">Heme</keyword>
<evidence type="ECO:0000259" key="13">
    <source>
        <dbReference type="Pfam" id="PF01292"/>
    </source>
</evidence>
<feature type="transmembrane region" description="Helical" evidence="12">
    <location>
        <begin position="135"/>
        <end position="158"/>
    </location>
</feature>
<keyword evidence="6 12" id="KW-0812">Transmembrane</keyword>
<reference evidence="14 15" key="1">
    <citation type="submission" date="2018-12" db="EMBL/GenBank/DDBJ databases">
        <title>The genome sequences of Variovorax guangxiensis DSM 27352.</title>
        <authorList>
            <person name="Gao J."/>
            <person name="Sun J."/>
        </authorList>
    </citation>
    <scope>NUCLEOTIDE SEQUENCE [LARGE SCALE GENOMIC DNA]</scope>
    <source>
        <strain evidence="14 15">DSM 27352</strain>
    </source>
</reference>
<evidence type="ECO:0000256" key="1">
    <source>
        <dbReference type="ARBA" id="ARBA00004651"/>
    </source>
</evidence>
<proteinExistence type="inferred from homology"/>
<dbReference type="PRINTS" id="PR00161">
    <property type="entry name" value="NIHGNASECYTB"/>
</dbReference>
<keyword evidence="8" id="KW-0249">Electron transport</keyword>
<protein>
    <submittedName>
        <fullName evidence="14">Cytochrome b/b6 domain-containing protein</fullName>
    </submittedName>
</protein>
<evidence type="ECO:0000256" key="3">
    <source>
        <dbReference type="ARBA" id="ARBA00022448"/>
    </source>
</evidence>
<evidence type="ECO:0000313" key="15">
    <source>
        <dbReference type="Proteomes" id="UP000281118"/>
    </source>
</evidence>
<evidence type="ECO:0000256" key="5">
    <source>
        <dbReference type="ARBA" id="ARBA00022617"/>
    </source>
</evidence>
<gene>
    <name evidence="14" type="ORF">EJP67_03135</name>
</gene>
<feature type="transmembrane region" description="Helical" evidence="12">
    <location>
        <begin position="29"/>
        <end position="46"/>
    </location>
</feature>
<dbReference type="GO" id="GO:0005506">
    <property type="term" value="F:iron ion binding"/>
    <property type="evidence" value="ECO:0007669"/>
    <property type="project" value="InterPro"/>
</dbReference>
<dbReference type="AlphaFoldDB" id="A0A433ME52"/>
<dbReference type="OrthoDB" id="197262at2"/>
<evidence type="ECO:0000256" key="9">
    <source>
        <dbReference type="ARBA" id="ARBA00022989"/>
    </source>
</evidence>
<evidence type="ECO:0000256" key="10">
    <source>
        <dbReference type="ARBA" id="ARBA00023004"/>
    </source>
</evidence>
<evidence type="ECO:0000256" key="11">
    <source>
        <dbReference type="ARBA" id="ARBA00023136"/>
    </source>
</evidence>
<dbReference type="EMBL" id="RXFT01000001">
    <property type="protein sequence ID" value="RUR66045.1"/>
    <property type="molecule type" value="Genomic_DNA"/>
</dbReference>
<evidence type="ECO:0000256" key="2">
    <source>
        <dbReference type="ARBA" id="ARBA00008622"/>
    </source>
</evidence>
<evidence type="ECO:0000313" key="14">
    <source>
        <dbReference type="EMBL" id="RUR66045.1"/>
    </source>
</evidence>
<dbReference type="InterPro" id="IPR000516">
    <property type="entry name" value="Ni-dep_Hydgase_cyt-B"/>
</dbReference>
<dbReference type="InterPro" id="IPR051542">
    <property type="entry name" value="Hydrogenase_cytochrome"/>
</dbReference>
<evidence type="ECO:0000256" key="4">
    <source>
        <dbReference type="ARBA" id="ARBA00022475"/>
    </source>
</evidence>
<dbReference type="Proteomes" id="UP000281118">
    <property type="component" value="Unassembled WGS sequence"/>
</dbReference>
<dbReference type="GO" id="GO:0005886">
    <property type="term" value="C:plasma membrane"/>
    <property type="evidence" value="ECO:0007669"/>
    <property type="project" value="UniProtKB-SubCell"/>
</dbReference>
<dbReference type="SUPFAM" id="SSF81342">
    <property type="entry name" value="Transmembrane di-heme cytochromes"/>
    <property type="match status" value="1"/>
</dbReference>
<dbReference type="RefSeq" id="WP_126019314.1">
    <property type="nucleotide sequence ID" value="NZ_RXFT01000001.1"/>
</dbReference>
<keyword evidence="4" id="KW-1003">Cell membrane</keyword>
<comment type="subcellular location">
    <subcellularLocation>
        <location evidence="1">Cell membrane</location>
        <topology evidence="1">Multi-pass membrane protein</topology>
    </subcellularLocation>
</comment>
<dbReference type="GO" id="GO:0022904">
    <property type="term" value="P:respiratory electron transport chain"/>
    <property type="evidence" value="ECO:0007669"/>
    <property type="project" value="InterPro"/>
</dbReference>
<feature type="domain" description="Cytochrome b561 bacterial/Ni-hydrogenase" evidence="13">
    <location>
        <begin position="19"/>
        <end position="208"/>
    </location>
</feature>
<dbReference type="Pfam" id="PF01292">
    <property type="entry name" value="Ni_hydr_CYTB"/>
    <property type="match status" value="1"/>
</dbReference>
<accession>A0A433ME52</accession>
<keyword evidence="7" id="KW-0479">Metal-binding</keyword>
<dbReference type="InterPro" id="IPR016174">
    <property type="entry name" value="Di-haem_cyt_TM"/>
</dbReference>
<evidence type="ECO:0000256" key="8">
    <source>
        <dbReference type="ARBA" id="ARBA00022982"/>
    </source>
</evidence>
<feature type="transmembrane region" description="Helical" evidence="12">
    <location>
        <begin position="70"/>
        <end position="90"/>
    </location>
</feature>
<keyword evidence="3" id="KW-0813">Transport</keyword>
<keyword evidence="11 12" id="KW-0472">Membrane</keyword>
<comment type="similarity">
    <text evidence="2">Belongs to the HupC/HyaC/HydC family.</text>
</comment>
<evidence type="ECO:0000256" key="6">
    <source>
        <dbReference type="ARBA" id="ARBA00022692"/>
    </source>
</evidence>